<organism evidence="2 3">
    <name type="scientific">Streptomyces eurocidicus</name>
    <name type="common">Streptoverticillium eurocidicus</name>
    <dbReference type="NCBI Taxonomy" id="66423"/>
    <lineage>
        <taxon>Bacteria</taxon>
        <taxon>Bacillati</taxon>
        <taxon>Actinomycetota</taxon>
        <taxon>Actinomycetes</taxon>
        <taxon>Kitasatosporales</taxon>
        <taxon>Streptomycetaceae</taxon>
        <taxon>Streptomyces</taxon>
    </lineage>
</organism>
<accession>A0A7W8BDE3</accession>
<name>A0A7W8BDE3_STREU</name>
<gene>
    <name evidence="2" type="ORF">FHS36_002802</name>
</gene>
<proteinExistence type="predicted"/>
<dbReference type="AlphaFoldDB" id="A0A7W8BDE3"/>
<comment type="caution">
    <text evidence="2">The sequence shown here is derived from an EMBL/GenBank/DDBJ whole genome shotgun (WGS) entry which is preliminary data.</text>
</comment>
<feature type="region of interest" description="Disordered" evidence="1">
    <location>
        <begin position="91"/>
        <end position="120"/>
    </location>
</feature>
<dbReference type="Proteomes" id="UP000528608">
    <property type="component" value="Unassembled WGS sequence"/>
</dbReference>
<protein>
    <submittedName>
        <fullName evidence="2">Uncharacterized protein</fullName>
    </submittedName>
</protein>
<evidence type="ECO:0000256" key="1">
    <source>
        <dbReference type="SAM" id="MobiDB-lite"/>
    </source>
</evidence>
<dbReference type="EMBL" id="JACHJF010000007">
    <property type="protein sequence ID" value="MBB5119369.1"/>
    <property type="molecule type" value="Genomic_DNA"/>
</dbReference>
<feature type="compositionally biased region" description="Low complexity" evidence="1">
    <location>
        <begin position="102"/>
        <end position="120"/>
    </location>
</feature>
<reference evidence="2 3" key="1">
    <citation type="submission" date="2020-08" db="EMBL/GenBank/DDBJ databases">
        <title>Genomic Encyclopedia of Type Strains, Phase III (KMG-III): the genomes of soil and plant-associated and newly described type strains.</title>
        <authorList>
            <person name="Whitman W."/>
        </authorList>
    </citation>
    <scope>NUCLEOTIDE SEQUENCE [LARGE SCALE GENOMIC DNA]</scope>
    <source>
        <strain evidence="2 3">CECT 3259</strain>
    </source>
</reference>
<sequence>MVGRLAARSGTGPVAVRALPSAALAVAAVFSPLIRELKEIRYQFDRPFVMDSGAYEAEFTVRATPVDEQIAATVDWWRERAACELAVTTEVGPGGRATLPGPASRPSRARVRPTAPTSQT</sequence>
<evidence type="ECO:0000313" key="3">
    <source>
        <dbReference type="Proteomes" id="UP000528608"/>
    </source>
</evidence>
<evidence type="ECO:0000313" key="2">
    <source>
        <dbReference type="EMBL" id="MBB5119369.1"/>
    </source>
</evidence>